<organism evidence="2 4">
    <name type="scientific">Acetobacter cibinongensis</name>
    <dbReference type="NCBI Taxonomy" id="146475"/>
    <lineage>
        <taxon>Bacteria</taxon>
        <taxon>Pseudomonadati</taxon>
        <taxon>Pseudomonadota</taxon>
        <taxon>Alphaproteobacteria</taxon>
        <taxon>Acetobacterales</taxon>
        <taxon>Acetobacteraceae</taxon>
        <taxon>Acetobacter</taxon>
    </lineage>
</organism>
<protein>
    <submittedName>
        <fullName evidence="2">Cobalamin (Vitamin B12) biosynthesis protein CbiG</fullName>
    </submittedName>
</protein>
<evidence type="ECO:0000313" key="4">
    <source>
        <dbReference type="Proteomes" id="UP000032671"/>
    </source>
</evidence>
<dbReference type="EMBL" id="BAMV01000008">
    <property type="protein sequence ID" value="GAN59879.1"/>
    <property type="molecule type" value="Genomic_DNA"/>
</dbReference>
<dbReference type="Gene3D" id="3.30.420.180">
    <property type="entry name" value="CobE/GbiG C-terminal domain"/>
    <property type="match status" value="1"/>
</dbReference>
<dbReference type="STRING" id="1231339.Abci_008_012"/>
<dbReference type="GO" id="GO:0009236">
    <property type="term" value="P:cobalamin biosynthetic process"/>
    <property type="evidence" value="ECO:0007669"/>
    <property type="project" value="InterPro"/>
</dbReference>
<accession>A0A6N3SLZ0</accession>
<reference evidence="2 4" key="1">
    <citation type="submission" date="2012-11" db="EMBL/GenBank/DDBJ databases">
        <title>Whole genome sequence of Acetobacter cibinongensis 4H-1.</title>
        <authorList>
            <person name="Azuma Y."/>
            <person name="Higashiura N."/>
            <person name="Hirakawa H."/>
            <person name="Matsushita K."/>
        </authorList>
    </citation>
    <scope>NUCLEOTIDE SEQUENCE [LARGE SCALE GENOMIC DNA]</scope>
    <source>
        <strain evidence="2 4">4H-1</strain>
    </source>
</reference>
<dbReference type="EMBL" id="BJVU01000001">
    <property type="protein sequence ID" value="GEL57499.1"/>
    <property type="molecule type" value="Genomic_DNA"/>
</dbReference>
<dbReference type="InterPro" id="IPR036518">
    <property type="entry name" value="CobE/GbiG_C_sf"/>
</dbReference>
<dbReference type="Pfam" id="PF01890">
    <property type="entry name" value="CbiG_C"/>
    <property type="match status" value="1"/>
</dbReference>
<feature type="domain" description="CobE/GbiG C-terminal" evidence="1">
    <location>
        <begin position="10"/>
        <end position="127"/>
    </location>
</feature>
<comment type="caution">
    <text evidence="2">The sequence shown here is derived from an EMBL/GenBank/DDBJ whole genome shotgun (WGS) entry which is preliminary data.</text>
</comment>
<evidence type="ECO:0000259" key="1">
    <source>
        <dbReference type="Pfam" id="PF01890"/>
    </source>
</evidence>
<dbReference type="Proteomes" id="UP000032671">
    <property type="component" value="Unassembled WGS sequence"/>
</dbReference>
<proteinExistence type="predicted"/>
<evidence type="ECO:0000313" key="2">
    <source>
        <dbReference type="EMBL" id="GAN59879.1"/>
    </source>
</evidence>
<reference evidence="3 5" key="2">
    <citation type="submission" date="2019-07" db="EMBL/GenBank/DDBJ databases">
        <title>Whole genome shotgun sequence of Acetobacter cibinongensis NBRC 16605.</title>
        <authorList>
            <person name="Hosoyama A."/>
            <person name="Uohara A."/>
            <person name="Ohji S."/>
            <person name="Ichikawa N."/>
        </authorList>
    </citation>
    <scope>NUCLEOTIDE SEQUENCE [LARGE SCALE GENOMIC DNA]</scope>
    <source>
        <strain evidence="3 5">NBRC 16605</strain>
    </source>
</reference>
<dbReference type="AlphaFoldDB" id="A0A0D6N1R8"/>
<accession>A0A0D6N1R8</accession>
<evidence type="ECO:0000313" key="5">
    <source>
        <dbReference type="Proteomes" id="UP000321891"/>
    </source>
</evidence>
<name>A0A0D6N1R8_9PROT</name>
<evidence type="ECO:0000313" key="3">
    <source>
        <dbReference type="EMBL" id="GEL57499.1"/>
    </source>
</evidence>
<dbReference type="Proteomes" id="UP000321891">
    <property type="component" value="Unassembled WGS sequence"/>
</dbReference>
<gene>
    <name evidence="2" type="ORF">Abci_008_012</name>
    <name evidence="3" type="ORF">ACI01nite_01010</name>
</gene>
<sequence>MEAMPVMITVAGLGWNHSATPEQAMRVLRIAMQTYSIQKISRLAVPDFKKAEWLAELAHAFQAELVAVPKPVLIQMQPLCLTHSDIVAEATRGASSIAEACALAVAGHGRVLYGARQVQGGVTCALAKGEGL</sequence>
<dbReference type="SUPFAM" id="SSF159664">
    <property type="entry name" value="CobE/GbiG C-terminal domain-like"/>
    <property type="match status" value="1"/>
</dbReference>
<keyword evidence="5" id="KW-1185">Reference proteome</keyword>
<dbReference type="InterPro" id="IPR002750">
    <property type="entry name" value="CobE/GbiG_C"/>
</dbReference>